<dbReference type="InterPro" id="IPR036250">
    <property type="entry name" value="AcylCo_DH-like_C"/>
</dbReference>
<evidence type="ECO:0000313" key="6">
    <source>
        <dbReference type="Proteomes" id="UP001501470"/>
    </source>
</evidence>
<evidence type="ECO:0000256" key="2">
    <source>
        <dbReference type="ARBA" id="ARBA00022827"/>
    </source>
</evidence>
<evidence type="ECO:0000259" key="4">
    <source>
        <dbReference type="Pfam" id="PF00441"/>
    </source>
</evidence>
<keyword evidence="1" id="KW-0285">Flavoprotein</keyword>
<reference evidence="5 6" key="1">
    <citation type="journal article" date="2019" name="Int. J. Syst. Evol. Microbiol.">
        <title>The Global Catalogue of Microorganisms (GCM) 10K type strain sequencing project: providing services to taxonomists for standard genome sequencing and annotation.</title>
        <authorList>
            <consortium name="The Broad Institute Genomics Platform"/>
            <consortium name="The Broad Institute Genome Sequencing Center for Infectious Disease"/>
            <person name="Wu L."/>
            <person name="Ma J."/>
        </authorList>
    </citation>
    <scope>NUCLEOTIDE SEQUENCE [LARGE SCALE GENOMIC DNA]</scope>
    <source>
        <strain evidence="5 6">JCM 15933</strain>
    </source>
</reference>
<keyword evidence="3" id="KW-0560">Oxidoreductase</keyword>
<dbReference type="PANTHER" id="PTHR43884:SF20">
    <property type="entry name" value="ACYL-COA DEHYDROGENASE FADE28"/>
    <property type="match status" value="1"/>
</dbReference>
<organism evidence="5 6">
    <name type="scientific">Dactylosporangium maewongense</name>
    <dbReference type="NCBI Taxonomy" id="634393"/>
    <lineage>
        <taxon>Bacteria</taxon>
        <taxon>Bacillati</taxon>
        <taxon>Actinomycetota</taxon>
        <taxon>Actinomycetes</taxon>
        <taxon>Micromonosporales</taxon>
        <taxon>Micromonosporaceae</taxon>
        <taxon>Dactylosporangium</taxon>
    </lineage>
</organism>
<dbReference type="InterPro" id="IPR009075">
    <property type="entry name" value="AcylCo_DH/oxidase_C"/>
</dbReference>
<dbReference type="PANTHER" id="PTHR43884">
    <property type="entry name" value="ACYL-COA DEHYDROGENASE"/>
    <property type="match status" value="1"/>
</dbReference>
<dbReference type="RefSeq" id="WP_344500393.1">
    <property type="nucleotide sequence ID" value="NZ_BAAAQD010000001.1"/>
</dbReference>
<sequence>MSTRYLPSPLGLEVTDAVHQMAVEGTTGEDRWSPAKLWGELAAGGWTELADGDTPGTDADVTLLDLCVMAEAWGRALVGLPLLSTLAARRWLAERPPAGTPITLVVPEWNRFLLPYPMQAALALSADGTAPVTGEFTVDDHAPSLPLGRADTAPGPLAPAGALRDYALLATAEAVGATDRALQDTVEYAKTRVQFGRPIGSFQAVKHTLADMHRDVELARSGVTWFSNDPAAMTSGAPYVLQLCASVVERAIQVYGGIGYTWECDLHWSLRHVTQAHRLVVAALTASAA</sequence>
<accession>A0ABN1ZPJ3</accession>
<evidence type="ECO:0000256" key="1">
    <source>
        <dbReference type="ARBA" id="ARBA00022630"/>
    </source>
</evidence>
<dbReference type="Pfam" id="PF00441">
    <property type="entry name" value="Acyl-CoA_dh_1"/>
    <property type="match status" value="1"/>
</dbReference>
<comment type="caution">
    <text evidence="5">The sequence shown here is derived from an EMBL/GenBank/DDBJ whole genome shotgun (WGS) entry which is preliminary data.</text>
</comment>
<dbReference type="Proteomes" id="UP001501470">
    <property type="component" value="Unassembled WGS sequence"/>
</dbReference>
<evidence type="ECO:0000256" key="3">
    <source>
        <dbReference type="ARBA" id="ARBA00023002"/>
    </source>
</evidence>
<protein>
    <recommendedName>
        <fullName evidence="4">Acyl-CoA dehydrogenase/oxidase C-terminal domain-containing protein</fullName>
    </recommendedName>
</protein>
<evidence type="ECO:0000313" key="5">
    <source>
        <dbReference type="EMBL" id="GAA1501867.1"/>
    </source>
</evidence>
<keyword evidence="2" id="KW-0274">FAD</keyword>
<dbReference type="Gene3D" id="1.20.140.10">
    <property type="entry name" value="Butyryl-CoA Dehydrogenase, subunit A, domain 3"/>
    <property type="match status" value="1"/>
</dbReference>
<feature type="domain" description="Acyl-CoA dehydrogenase/oxidase C-terminal" evidence="4">
    <location>
        <begin position="168"/>
        <end position="273"/>
    </location>
</feature>
<dbReference type="SUPFAM" id="SSF47203">
    <property type="entry name" value="Acyl-CoA dehydrogenase C-terminal domain-like"/>
    <property type="match status" value="1"/>
</dbReference>
<dbReference type="EMBL" id="BAAAQD010000001">
    <property type="protein sequence ID" value="GAA1501867.1"/>
    <property type="molecule type" value="Genomic_DNA"/>
</dbReference>
<proteinExistence type="predicted"/>
<keyword evidence="6" id="KW-1185">Reference proteome</keyword>
<gene>
    <name evidence="5" type="ORF">GCM10009827_012510</name>
</gene>
<name>A0ABN1ZPJ3_9ACTN</name>